<proteinExistence type="predicted"/>
<accession>A0A915JK11</accession>
<name>A0A915JK11_ROMCU</name>
<sequence length="118" mass="12971">MPEAKNNLPDAGCRMKNTGISNNTSNQWLQMFDVLGDKNSTQNFLKCLMSNASGHTAGQNAWQIAGIDDAVQFDQPVVVAVDTDDRNRPIDAPIVETAVHPIGFAVPISHEIKKFEKY</sequence>
<protein>
    <submittedName>
        <fullName evidence="2">Uncharacterized protein</fullName>
    </submittedName>
</protein>
<dbReference type="WBParaSite" id="nRc.2.0.1.t26524-RA">
    <property type="protein sequence ID" value="nRc.2.0.1.t26524-RA"/>
    <property type="gene ID" value="nRc.2.0.1.g26524"/>
</dbReference>
<dbReference type="Proteomes" id="UP000887565">
    <property type="component" value="Unplaced"/>
</dbReference>
<evidence type="ECO:0000313" key="1">
    <source>
        <dbReference type="Proteomes" id="UP000887565"/>
    </source>
</evidence>
<evidence type="ECO:0000313" key="2">
    <source>
        <dbReference type="WBParaSite" id="nRc.2.0.1.t26524-RA"/>
    </source>
</evidence>
<organism evidence="1 2">
    <name type="scientific">Romanomermis culicivorax</name>
    <name type="common">Nematode worm</name>
    <dbReference type="NCBI Taxonomy" id="13658"/>
    <lineage>
        <taxon>Eukaryota</taxon>
        <taxon>Metazoa</taxon>
        <taxon>Ecdysozoa</taxon>
        <taxon>Nematoda</taxon>
        <taxon>Enoplea</taxon>
        <taxon>Dorylaimia</taxon>
        <taxon>Mermithida</taxon>
        <taxon>Mermithoidea</taxon>
        <taxon>Mermithidae</taxon>
        <taxon>Romanomermis</taxon>
    </lineage>
</organism>
<reference evidence="2" key="1">
    <citation type="submission" date="2022-11" db="UniProtKB">
        <authorList>
            <consortium name="WormBaseParasite"/>
        </authorList>
    </citation>
    <scope>IDENTIFICATION</scope>
</reference>
<keyword evidence="1" id="KW-1185">Reference proteome</keyword>
<dbReference type="AlphaFoldDB" id="A0A915JK11"/>